<comment type="caution">
    <text evidence="11">The sequence shown here is derived from an EMBL/GenBank/DDBJ whole genome shotgun (WGS) entry which is preliminary data.</text>
</comment>
<dbReference type="RefSeq" id="WP_107989602.1">
    <property type="nucleotide sequence ID" value="NZ_QAYG01000002.1"/>
</dbReference>
<dbReference type="EMBL" id="QAYG01000002">
    <property type="protein sequence ID" value="PTW61774.1"/>
    <property type="molecule type" value="Genomic_DNA"/>
</dbReference>
<evidence type="ECO:0000256" key="6">
    <source>
        <dbReference type="ARBA" id="ARBA00022692"/>
    </source>
</evidence>
<keyword evidence="11" id="KW-0282">Flagellum</keyword>
<dbReference type="InterPro" id="IPR005503">
    <property type="entry name" value="FliL"/>
</dbReference>
<keyword evidence="6 10" id="KW-0812">Transmembrane</keyword>
<sequence length="173" mass="18554">MSDAEQGEAEEAGVDGEAPSKKKKIIVIAAAVVVLLLVAGGAAYFLGLFGGGGSNSGAPQTGAAGEAEFVPQKEVYFYDLPEVTVNLATQGQATYLKVRISLEVADRGVADQIEPFLPRVMDAFQVYLRELRPVDLEGSAGLFRLKEELLRRINVAVYPARVDGVLFKEILIQ</sequence>
<evidence type="ECO:0000313" key="12">
    <source>
        <dbReference type="Proteomes" id="UP000244081"/>
    </source>
</evidence>
<keyword evidence="11" id="KW-0969">Cilium</keyword>
<evidence type="ECO:0000256" key="1">
    <source>
        <dbReference type="ARBA" id="ARBA00002254"/>
    </source>
</evidence>
<dbReference type="GO" id="GO:0071978">
    <property type="term" value="P:bacterial-type flagellum-dependent swarming motility"/>
    <property type="evidence" value="ECO:0007669"/>
    <property type="project" value="TreeGrafter"/>
</dbReference>
<keyword evidence="4" id="KW-1003">Cell membrane</keyword>
<keyword evidence="12" id="KW-1185">Reference proteome</keyword>
<comment type="subcellular location">
    <subcellularLocation>
        <location evidence="10">Cell inner membrane</location>
    </subcellularLocation>
    <subcellularLocation>
        <location evidence="2">Cell membrane</location>
        <topology evidence="2">Single-pass membrane protein</topology>
    </subcellularLocation>
</comment>
<evidence type="ECO:0000256" key="8">
    <source>
        <dbReference type="ARBA" id="ARBA00022989"/>
    </source>
</evidence>
<dbReference type="GO" id="GO:0005886">
    <property type="term" value="C:plasma membrane"/>
    <property type="evidence" value="ECO:0007669"/>
    <property type="project" value="UniProtKB-SubCell"/>
</dbReference>
<protein>
    <recommendedName>
        <fullName evidence="10">Flagellar protein FliL</fullName>
    </recommendedName>
</protein>
<dbReference type="AlphaFoldDB" id="A0A2T5VDG3"/>
<keyword evidence="8 10" id="KW-1133">Transmembrane helix</keyword>
<dbReference type="PANTHER" id="PTHR35091:SF2">
    <property type="entry name" value="FLAGELLAR PROTEIN FLIL"/>
    <property type="match status" value="1"/>
</dbReference>
<gene>
    <name evidence="11" type="ORF">C8N35_102490</name>
</gene>
<dbReference type="Pfam" id="PF03748">
    <property type="entry name" value="FliL"/>
    <property type="match status" value="1"/>
</dbReference>
<keyword evidence="10" id="KW-0997">Cell inner membrane</keyword>
<evidence type="ECO:0000256" key="9">
    <source>
        <dbReference type="ARBA" id="ARBA00023136"/>
    </source>
</evidence>
<evidence type="ECO:0000313" key="11">
    <source>
        <dbReference type="EMBL" id="PTW61774.1"/>
    </source>
</evidence>
<keyword evidence="9 10" id="KW-0472">Membrane</keyword>
<keyword evidence="7 10" id="KW-0283">Flagellar rotation</keyword>
<evidence type="ECO:0000256" key="7">
    <source>
        <dbReference type="ARBA" id="ARBA00022779"/>
    </source>
</evidence>
<accession>A0A2T5VDG3</accession>
<organism evidence="11 12">
    <name type="scientific">Breoghania corrubedonensis</name>
    <dbReference type="NCBI Taxonomy" id="665038"/>
    <lineage>
        <taxon>Bacteria</taxon>
        <taxon>Pseudomonadati</taxon>
        <taxon>Pseudomonadota</taxon>
        <taxon>Alphaproteobacteria</taxon>
        <taxon>Hyphomicrobiales</taxon>
        <taxon>Stappiaceae</taxon>
        <taxon>Breoghania</taxon>
    </lineage>
</organism>
<comment type="similarity">
    <text evidence="3 10">Belongs to the FliL family.</text>
</comment>
<evidence type="ECO:0000256" key="2">
    <source>
        <dbReference type="ARBA" id="ARBA00004162"/>
    </source>
</evidence>
<keyword evidence="5 10" id="KW-0145">Chemotaxis</keyword>
<dbReference type="Proteomes" id="UP000244081">
    <property type="component" value="Unassembled WGS sequence"/>
</dbReference>
<dbReference type="PANTHER" id="PTHR35091">
    <property type="entry name" value="FLAGELLAR PROTEIN FLIL"/>
    <property type="match status" value="1"/>
</dbReference>
<dbReference type="GO" id="GO:0006935">
    <property type="term" value="P:chemotaxis"/>
    <property type="evidence" value="ECO:0007669"/>
    <property type="project" value="UniProtKB-KW"/>
</dbReference>
<feature type="transmembrane region" description="Helical" evidence="10">
    <location>
        <begin position="25"/>
        <end position="46"/>
    </location>
</feature>
<reference evidence="11 12" key="1">
    <citation type="submission" date="2018-04" db="EMBL/GenBank/DDBJ databases">
        <title>Genomic Encyclopedia of Archaeal and Bacterial Type Strains, Phase II (KMG-II): from individual species to whole genera.</title>
        <authorList>
            <person name="Goeker M."/>
        </authorList>
    </citation>
    <scope>NUCLEOTIDE SEQUENCE [LARGE SCALE GENOMIC DNA]</scope>
    <source>
        <strain evidence="11 12">DSM 23382</strain>
    </source>
</reference>
<proteinExistence type="inferred from homology"/>
<evidence type="ECO:0000256" key="4">
    <source>
        <dbReference type="ARBA" id="ARBA00022475"/>
    </source>
</evidence>
<name>A0A2T5VDG3_9HYPH</name>
<comment type="function">
    <text evidence="1 10">Controls the rotational direction of flagella during chemotaxis.</text>
</comment>
<dbReference type="GO" id="GO:0009425">
    <property type="term" value="C:bacterial-type flagellum basal body"/>
    <property type="evidence" value="ECO:0007669"/>
    <property type="project" value="InterPro"/>
</dbReference>
<evidence type="ECO:0000256" key="10">
    <source>
        <dbReference type="RuleBase" id="RU364125"/>
    </source>
</evidence>
<evidence type="ECO:0000256" key="5">
    <source>
        <dbReference type="ARBA" id="ARBA00022500"/>
    </source>
</evidence>
<evidence type="ECO:0000256" key="3">
    <source>
        <dbReference type="ARBA" id="ARBA00008281"/>
    </source>
</evidence>
<keyword evidence="11" id="KW-0966">Cell projection</keyword>
<dbReference type="OrthoDB" id="7304620at2"/>